<organism evidence="3 4">
    <name type="scientific">Candidatus Enterococcus ferrettii</name>
    <dbReference type="NCBI Taxonomy" id="2815324"/>
    <lineage>
        <taxon>Bacteria</taxon>
        <taxon>Bacillati</taxon>
        <taxon>Bacillota</taxon>
        <taxon>Bacilli</taxon>
        <taxon>Lactobacillales</taxon>
        <taxon>Enterococcaceae</taxon>
        <taxon>Enterococcus</taxon>
    </lineage>
</organism>
<accession>A0ABV0EU94</accession>
<sequence>MAELGQLILEVIKNLGMRKLILILFITVTFITFLKQRLKKHRSYDELDAVEDSYQKDENGLYPWEADTDDSPQRIPKDAKKYIHNAGPKRGRWS</sequence>
<dbReference type="EMBL" id="JAFREL020000002">
    <property type="protein sequence ID" value="MEO1771099.1"/>
    <property type="molecule type" value="Genomic_DNA"/>
</dbReference>
<name>A0ABV0EU94_9ENTE</name>
<gene>
    <name evidence="3" type="ORF">JZO67_003073</name>
</gene>
<keyword evidence="2" id="KW-0812">Transmembrane</keyword>
<feature type="region of interest" description="Disordered" evidence="1">
    <location>
        <begin position="63"/>
        <end position="94"/>
    </location>
</feature>
<reference evidence="3 4" key="2">
    <citation type="submission" date="2024-02" db="EMBL/GenBank/DDBJ databases">
        <title>The Genome Sequence of Enterococcus sp. DIV0159.</title>
        <authorList>
            <person name="Earl A."/>
            <person name="Manson A."/>
            <person name="Gilmore M."/>
            <person name="Sanders J."/>
            <person name="Shea T."/>
            <person name="Howe W."/>
            <person name="Livny J."/>
            <person name="Cuomo C."/>
            <person name="Neafsey D."/>
            <person name="Birren B."/>
        </authorList>
    </citation>
    <scope>NUCLEOTIDE SEQUENCE [LARGE SCALE GENOMIC DNA]</scope>
    <source>
        <strain evidence="3 4">665A</strain>
    </source>
</reference>
<dbReference type="Proteomes" id="UP000664357">
    <property type="component" value="Unassembled WGS sequence"/>
</dbReference>
<evidence type="ECO:0000313" key="4">
    <source>
        <dbReference type="Proteomes" id="UP000664357"/>
    </source>
</evidence>
<evidence type="ECO:0000256" key="2">
    <source>
        <dbReference type="SAM" id="Phobius"/>
    </source>
</evidence>
<evidence type="ECO:0000256" key="1">
    <source>
        <dbReference type="SAM" id="MobiDB-lite"/>
    </source>
</evidence>
<reference evidence="3 4" key="1">
    <citation type="submission" date="2021-03" db="EMBL/GenBank/DDBJ databases">
        <authorList>
            <person name="Gilmore M.S."/>
            <person name="Schwartzman J."/>
            <person name="Van Tyne D."/>
            <person name="Martin M."/>
            <person name="Earl A.M."/>
            <person name="Manson A.L."/>
            <person name="Straub T."/>
            <person name="Salamzade R."/>
            <person name="Saavedra J."/>
            <person name="Lebreton F."/>
            <person name="Prichula J."/>
            <person name="Schaufler K."/>
            <person name="Gaca A."/>
            <person name="Sgardioli B."/>
            <person name="Wagenaar J."/>
            <person name="Strong T."/>
        </authorList>
    </citation>
    <scope>NUCLEOTIDE SEQUENCE [LARGE SCALE GENOMIC DNA]</scope>
    <source>
        <strain evidence="3 4">665A</strain>
    </source>
</reference>
<comment type="caution">
    <text evidence="3">The sequence shown here is derived from an EMBL/GenBank/DDBJ whole genome shotgun (WGS) entry which is preliminary data.</text>
</comment>
<keyword evidence="2" id="KW-1133">Transmembrane helix</keyword>
<dbReference type="RefSeq" id="WP_207703376.1">
    <property type="nucleotide sequence ID" value="NZ_JAFREL020000002.1"/>
</dbReference>
<feature type="transmembrane region" description="Helical" evidence="2">
    <location>
        <begin position="15"/>
        <end position="34"/>
    </location>
</feature>
<proteinExistence type="predicted"/>
<evidence type="ECO:0000313" key="3">
    <source>
        <dbReference type="EMBL" id="MEO1771099.1"/>
    </source>
</evidence>
<protein>
    <submittedName>
        <fullName evidence="3">Uncharacterized protein</fullName>
    </submittedName>
</protein>
<keyword evidence="4" id="KW-1185">Reference proteome</keyword>
<keyword evidence="2" id="KW-0472">Membrane</keyword>
<feature type="compositionally biased region" description="Basic and acidic residues" evidence="1">
    <location>
        <begin position="71"/>
        <end position="81"/>
    </location>
</feature>